<dbReference type="CTD" id="4509"/>
<dbReference type="AlphaFoldDB" id="A0A3P8MSF9"/>
<feature type="transmembrane region" description="Helical" evidence="13">
    <location>
        <begin position="12"/>
        <end position="35"/>
    </location>
</feature>
<evidence type="ECO:0000256" key="7">
    <source>
        <dbReference type="ARBA" id="ARBA00022781"/>
    </source>
</evidence>
<keyword evidence="6 12" id="KW-0812">Transmembrane</keyword>
<dbReference type="GO" id="GO:0015986">
    <property type="term" value="P:proton motive force-driven ATP synthesis"/>
    <property type="evidence" value="ECO:0007669"/>
    <property type="project" value="InterPro"/>
</dbReference>
<sequence>MPQMSPLNWLSLFMFFIAMFIVFNSMNYFSFTYPVKKLDTKKMKSKFNWKW</sequence>
<dbReference type="EMBL" id="MG460483">
    <property type="protein sequence ID" value="AWI69837.1"/>
    <property type="molecule type" value="Genomic_DNA"/>
</dbReference>
<reference evidence="14" key="1">
    <citation type="submission" date="2017-11" db="EMBL/GenBank/DDBJ databases">
        <authorList>
            <person name="Liu Y.-Q."/>
        </authorList>
    </citation>
    <scope>NUCLEOTIDE SEQUENCE</scope>
</reference>
<reference evidence="14" key="2">
    <citation type="journal article" date="2018" name="J. Insect Sci.">
        <title>The Complete Mitochondrial Genome of the Longhorn Beetle Dorysthenes paradoxus (Coleoptera: Cerambycidae: Prionini) and the Implication for the Phylogenetic Relationships of the Cerambycidae Species.</title>
        <authorList>
            <person name="Liu Y.Q."/>
            <person name="Chen D.B."/>
            <person name="Liu H.H."/>
            <person name="Hu H.L."/>
            <person name="Bian H.X."/>
            <person name="Zhang R.S."/>
            <person name="Yang R.S."/>
            <person name="Jiang X.F."/>
            <person name="Shi S.L."/>
        </authorList>
    </citation>
    <scope>NUCLEOTIDE SEQUENCE</scope>
</reference>
<keyword evidence="5 12" id="KW-0138">CF(0)</keyword>
<evidence type="ECO:0000256" key="5">
    <source>
        <dbReference type="ARBA" id="ARBA00022547"/>
    </source>
</evidence>
<dbReference type="GO" id="GO:0031966">
    <property type="term" value="C:mitochondrial membrane"/>
    <property type="evidence" value="ECO:0007669"/>
    <property type="project" value="UniProtKB-SubCell"/>
</dbReference>
<gene>
    <name evidence="14" type="primary">ATP8</name>
</gene>
<comment type="subcellular location">
    <subcellularLocation>
        <location evidence="1 12">Mitochondrion membrane</location>
        <topology evidence="1 12">Single-pass membrane protein</topology>
    </subcellularLocation>
</comment>
<keyword evidence="4 12" id="KW-0813">Transport</keyword>
<evidence type="ECO:0000256" key="12">
    <source>
        <dbReference type="RuleBase" id="RU003661"/>
    </source>
</evidence>
<evidence type="ECO:0000313" key="14">
    <source>
        <dbReference type="EMBL" id="AWI69837.1"/>
    </source>
</evidence>
<dbReference type="InterPro" id="IPR001421">
    <property type="entry name" value="ATP8_metazoa"/>
</dbReference>
<proteinExistence type="inferred from homology"/>
<accession>A0A3P8MSF9</accession>
<dbReference type="RefSeq" id="YP_009492420.1">
    <property type="nucleotide sequence ID" value="NC_037927.1"/>
</dbReference>
<comment type="subunit">
    <text evidence="3">F-type ATPases have 2 components, CF(1) - the catalytic core - and CF(0) - the membrane proton channel.</text>
</comment>
<evidence type="ECO:0000256" key="1">
    <source>
        <dbReference type="ARBA" id="ARBA00004304"/>
    </source>
</evidence>
<protein>
    <recommendedName>
        <fullName evidence="12">ATP synthase complex subunit 8</fullName>
    </recommendedName>
</protein>
<keyword evidence="10 12" id="KW-0496">Mitochondrion</keyword>
<evidence type="ECO:0000256" key="3">
    <source>
        <dbReference type="ARBA" id="ARBA00011291"/>
    </source>
</evidence>
<dbReference type="GeneID" id="36952262"/>
<evidence type="ECO:0000256" key="11">
    <source>
        <dbReference type="ARBA" id="ARBA00023136"/>
    </source>
</evidence>
<keyword evidence="11 13" id="KW-0472">Membrane</keyword>
<keyword evidence="9 12" id="KW-0406">Ion transport</keyword>
<dbReference type="GO" id="GO:0045259">
    <property type="term" value="C:proton-transporting ATP synthase complex"/>
    <property type="evidence" value="ECO:0007669"/>
    <property type="project" value="UniProtKB-KW"/>
</dbReference>
<dbReference type="Pfam" id="PF00895">
    <property type="entry name" value="ATP-synt_8"/>
    <property type="match status" value="1"/>
</dbReference>
<name>A0A3P8MSF9_9CUCU</name>
<evidence type="ECO:0000256" key="10">
    <source>
        <dbReference type="ARBA" id="ARBA00023128"/>
    </source>
</evidence>
<evidence type="ECO:0000256" key="8">
    <source>
        <dbReference type="ARBA" id="ARBA00022989"/>
    </source>
</evidence>
<keyword evidence="8 13" id="KW-1133">Transmembrane helix</keyword>
<evidence type="ECO:0000256" key="9">
    <source>
        <dbReference type="ARBA" id="ARBA00023065"/>
    </source>
</evidence>
<keyword evidence="7 12" id="KW-0375">Hydrogen ion transport</keyword>
<evidence type="ECO:0000256" key="2">
    <source>
        <dbReference type="ARBA" id="ARBA00008892"/>
    </source>
</evidence>
<evidence type="ECO:0000256" key="6">
    <source>
        <dbReference type="ARBA" id="ARBA00022692"/>
    </source>
</evidence>
<evidence type="ECO:0000256" key="4">
    <source>
        <dbReference type="ARBA" id="ARBA00022448"/>
    </source>
</evidence>
<organism evidence="14">
    <name type="scientific">Dorysthenes paradoxus</name>
    <dbReference type="NCBI Taxonomy" id="690276"/>
    <lineage>
        <taxon>Eukaryota</taxon>
        <taxon>Metazoa</taxon>
        <taxon>Ecdysozoa</taxon>
        <taxon>Arthropoda</taxon>
        <taxon>Hexapoda</taxon>
        <taxon>Insecta</taxon>
        <taxon>Pterygota</taxon>
        <taxon>Neoptera</taxon>
        <taxon>Endopterygota</taxon>
        <taxon>Coleoptera</taxon>
        <taxon>Polyphaga</taxon>
        <taxon>Cucujiformia</taxon>
        <taxon>Chrysomeloidea</taxon>
        <taxon>Cerambycidae</taxon>
        <taxon>Prioninae</taxon>
        <taxon>Prionini</taxon>
        <taxon>Dorysthenes</taxon>
    </lineage>
</organism>
<comment type="similarity">
    <text evidence="2 12">Belongs to the ATPase protein 8 family.</text>
</comment>
<evidence type="ECO:0000256" key="13">
    <source>
        <dbReference type="SAM" id="Phobius"/>
    </source>
</evidence>
<geneLocation type="mitochondrion" evidence="14"/>
<dbReference type="GO" id="GO:0015078">
    <property type="term" value="F:proton transmembrane transporter activity"/>
    <property type="evidence" value="ECO:0007669"/>
    <property type="project" value="InterPro"/>
</dbReference>